<feature type="domain" description="HTH gntR-type" evidence="4">
    <location>
        <begin position="38"/>
        <end position="77"/>
    </location>
</feature>
<dbReference type="AlphaFoldDB" id="X0ZIT3"/>
<evidence type="ECO:0000256" key="3">
    <source>
        <dbReference type="ARBA" id="ARBA00023163"/>
    </source>
</evidence>
<keyword evidence="2" id="KW-0238">DNA-binding</keyword>
<dbReference type="GO" id="GO:0003700">
    <property type="term" value="F:DNA-binding transcription factor activity"/>
    <property type="evidence" value="ECO:0007669"/>
    <property type="project" value="InterPro"/>
</dbReference>
<evidence type="ECO:0000256" key="2">
    <source>
        <dbReference type="ARBA" id="ARBA00023125"/>
    </source>
</evidence>
<dbReference type="InterPro" id="IPR000524">
    <property type="entry name" value="Tscrpt_reg_HTH_GntR"/>
</dbReference>
<evidence type="ECO:0000313" key="5">
    <source>
        <dbReference type="EMBL" id="GAG60278.1"/>
    </source>
</evidence>
<dbReference type="Gene3D" id="1.10.10.10">
    <property type="entry name" value="Winged helix-like DNA-binding domain superfamily/Winged helix DNA-binding domain"/>
    <property type="match status" value="1"/>
</dbReference>
<comment type="caution">
    <text evidence="5">The sequence shown here is derived from an EMBL/GenBank/DDBJ whole genome shotgun (WGS) entry which is preliminary data.</text>
</comment>
<name>X0ZIT3_9ZZZZ</name>
<organism evidence="5">
    <name type="scientific">marine sediment metagenome</name>
    <dbReference type="NCBI Taxonomy" id="412755"/>
    <lineage>
        <taxon>unclassified sequences</taxon>
        <taxon>metagenomes</taxon>
        <taxon>ecological metagenomes</taxon>
    </lineage>
</organism>
<gene>
    <name evidence="5" type="ORF">S01H4_09953</name>
</gene>
<dbReference type="Pfam" id="PF00392">
    <property type="entry name" value="GntR"/>
    <property type="match status" value="1"/>
</dbReference>
<keyword evidence="1" id="KW-0805">Transcription regulation</keyword>
<sequence>MLNYIVYNIYLEYYFDLLYYNKYQKEGKDMYQVKHLDLSEKVYYALKNMILNDELKSGEKLNQKKLAQKLGVSRTPLLTTLLLNDFAIGNPMA</sequence>
<protein>
    <recommendedName>
        <fullName evidence="4">HTH gntR-type domain-containing protein</fullName>
    </recommendedName>
</protein>
<dbReference type="GO" id="GO:0003677">
    <property type="term" value="F:DNA binding"/>
    <property type="evidence" value="ECO:0007669"/>
    <property type="project" value="UniProtKB-KW"/>
</dbReference>
<proteinExistence type="predicted"/>
<evidence type="ECO:0000256" key="1">
    <source>
        <dbReference type="ARBA" id="ARBA00023015"/>
    </source>
</evidence>
<keyword evidence="3" id="KW-0804">Transcription</keyword>
<dbReference type="InterPro" id="IPR036388">
    <property type="entry name" value="WH-like_DNA-bd_sf"/>
</dbReference>
<evidence type="ECO:0000259" key="4">
    <source>
        <dbReference type="Pfam" id="PF00392"/>
    </source>
</evidence>
<dbReference type="SUPFAM" id="SSF46785">
    <property type="entry name" value="Winged helix' DNA-binding domain"/>
    <property type="match status" value="1"/>
</dbReference>
<reference evidence="5" key="1">
    <citation type="journal article" date="2014" name="Front. Microbiol.">
        <title>High frequency of phylogenetically diverse reductive dehalogenase-homologous genes in deep subseafloor sedimentary metagenomes.</title>
        <authorList>
            <person name="Kawai M."/>
            <person name="Futagami T."/>
            <person name="Toyoda A."/>
            <person name="Takaki Y."/>
            <person name="Nishi S."/>
            <person name="Hori S."/>
            <person name="Arai W."/>
            <person name="Tsubouchi T."/>
            <person name="Morono Y."/>
            <person name="Uchiyama I."/>
            <person name="Ito T."/>
            <person name="Fujiyama A."/>
            <person name="Inagaki F."/>
            <person name="Takami H."/>
        </authorList>
    </citation>
    <scope>NUCLEOTIDE SEQUENCE</scope>
    <source>
        <strain evidence="5">Expedition CK06-06</strain>
    </source>
</reference>
<accession>X0ZIT3</accession>
<dbReference type="InterPro" id="IPR036390">
    <property type="entry name" value="WH_DNA-bd_sf"/>
</dbReference>
<dbReference type="EMBL" id="BART01003709">
    <property type="protein sequence ID" value="GAG60278.1"/>
    <property type="molecule type" value="Genomic_DNA"/>
</dbReference>